<dbReference type="GO" id="GO:0004385">
    <property type="term" value="F:GMP kinase activity"/>
    <property type="evidence" value="ECO:0000318"/>
    <property type="project" value="GO_Central"/>
</dbReference>
<reference evidence="8" key="1">
    <citation type="journal article" date="2020" name="Nat. Ecol. Evol.">
        <title>Deeply conserved synteny resolves early events in vertebrate evolution.</title>
        <authorList>
            <person name="Simakov O."/>
            <person name="Marletaz F."/>
            <person name="Yue J.X."/>
            <person name="O'Connell B."/>
            <person name="Jenkins J."/>
            <person name="Brandt A."/>
            <person name="Calef R."/>
            <person name="Tung C.H."/>
            <person name="Huang T.K."/>
            <person name="Schmutz J."/>
            <person name="Satoh N."/>
            <person name="Yu J.K."/>
            <person name="Putnam N.H."/>
            <person name="Green R.E."/>
            <person name="Rokhsar D.S."/>
        </authorList>
    </citation>
    <scope>NUCLEOTIDE SEQUENCE [LARGE SCALE GENOMIC DNA]</scope>
    <source>
        <strain evidence="8">S238N-H82</strain>
    </source>
</reference>
<evidence type="ECO:0000259" key="7">
    <source>
        <dbReference type="PROSITE" id="PS50052"/>
    </source>
</evidence>
<dbReference type="InterPro" id="IPR020590">
    <property type="entry name" value="Guanylate_kinase_CS"/>
</dbReference>
<dbReference type="GO" id="GO:0005524">
    <property type="term" value="F:ATP binding"/>
    <property type="evidence" value="ECO:0007669"/>
    <property type="project" value="UniProtKB-KW"/>
</dbReference>
<evidence type="ECO:0000256" key="6">
    <source>
        <dbReference type="ARBA" id="ARBA00022840"/>
    </source>
</evidence>
<dbReference type="SUPFAM" id="SSF52540">
    <property type="entry name" value="P-loop containing nucleoside triphosphate hydrolases"/>
    <property type="match status" value="1"/>
</dbReference>
<evidence type="ECO:0000313" key="9">
    <source>
        <dbReference type="RefSeq" id="XP_035661542.1"/>
    </source>
</evidence>
<dbReference type="PANTHER" id="PTHR23117">
    <property type="entry name" value="GUANYLATE KINASE-RELATED"/>
    <property type="match status" value="1"/>
</dbReference>
<dbReference type="PROSITE" id="PS00856">
    <property type="entry name" value="GUANYLATE_KINASE_1"/>
    <property type="match status" value="1"/>
</dbReference>
<dbReference type="SMART" id="SM00072">
    <property type="entry name" value="GuKc"/>
    <property type="match status" value="1"/>
</dbReference>
<dbReference type="GeneID" id="118405844"/>
<gene>
    <name evidence="9" type="primary">LOC118405844</name>
</gene>
<evidence type="ECO:0000256" key="4">
    <source>
        <dbReference type="ARBA" id="ARBA00022741"/>
    </source>
</evidence>
<dbReference type="Gene3D" id="3.40.50.300">
    <property type="entry name" value="P-loop containing nucleotide triphosphate hydrolases"/>
    <property type="match status" value="1"/>
</dbReference>
<dbReference type="Pfam" id="PF00625">
    <property type="entry name" value="Guanylate_kin"/>
    <property type="match status" value="1"/>
</dbReference>
<keyword evidence="4" id="KW-0547">Nucleotide-binding</keyword>
<evidence type="ECO:0000256" key="2">
    <source>
        <dbReference type="ARBA" id="ARBA00012961"/>
    </source>
</evidence>
<comment type="similarity">
    <text evidence="1">Belongs to the guanylate kinase family.</text>
</comment>
<dbReference type="InterPro" id="IPR008144">
    <property type="entry name" value="Guanylate_kin-like_dom"/>
</dbReference>
<dbReference type="GO" id="GO:0005829">
    <property type="term" value="C:cytosol"/>
    <property type="evidence" value="ECO:0000318"/>
    <property type="project" value="GO_Central"/>
</dbReference>
<dbReference type="InterPro" id="IPR027417">
    <property type="entry name" value="P-loop_NTPase"/>
</dbReference>
<dbReference type="PROSITE" id="PS50052">
    <property type="entry name" value="GUANYLATE_KINASE_2"/>
    <property type="match status" value="1"/>
</dbReference>
<sequence length="249" mass="27669">MFVLCRGLSGQVRSTARLFLRTYVPGMALPRPVVICGPSGSGKSTLYNKLLKEFPGVFQLSVSHTTRQPRPGELNGREYHFINRDQFQENIKQGDFLEWAEFSGNIYGTSKKALEEVQSNNVIPILDIDTQGVRNVKKASLEAVYIFIKPPSIDVLEKRLRSRKTETEEALQKRLSAARNELEYGLKPGNFQHIITNDDLDVAYEKLKGILIKSQMPLAMATGSSSSVVNSFLDKPAASATTVNSSSQD</sequence>
<dbReference type="CDD" id="cd00071">
    <property type="entry name" value="GMPK"/>
    <property type="match status" value="1"/>
</dbReference>
<name>A0A9J7HNI8_BRAFL</name>
<dbReference type="OMA" id="EWAVVHG"/>
<dbReference type="Gene3D" id="3.30.63.10">
    <property type="entry name" value="Guanylate Kinase phosphate binding domain"/>
    <property type="match status" value="1"/>
</dbReference>
<dbReference type="PANTHER" id="PTHR23117:SF13">
    <property type="entry name" value="GUANYLATE KINASE"/>
    <property type="match status" value="1"/>
</dbReference>
<feature type="domain" description="Guanylate kinase-like" evidence="7">
    <location>
        <begin position="30"/>
        <end position="212"/>
    </location>
</feature>
<reference evidence="9" key="2">
    <citation type="submission" date="2025-08" db="UniProtKB">
        <authorList>
            <consortium name="RefSeq"/>
        </authorList>
    </citation>
    <scope>IDENTIFICATION</scope>
    <source>
        <strain evidence="9">S238N-H82</strain>
        <tissue evidence="9">Testes</tissue>
    </source>
</reference>
<keyword evidence="8" id="KW-1185">Reference proteome</keyword>
<dbReference type="RefSeq" id="XP_035661542.1">
    <property type="nucleotide sequence ID" value="XM_035805649.1"/>
</dbReference>
<keyword evidence="5" id="KW-0418">Kinase</keyword>
<organism evidence="8 9">
    <name type="scientific">Branchiostoma floridae</name>
    <name type="common">Florida lancelet</name>
    <name type="synonym">Amphioxus</name>
    <dbReference type="NCBI Taxonomy" id="7739"/>
    <lineage>
        <taxon>Eukaryota</taxon>
        <taxon>Metazoa</taxon>
        <taxon>Chordata</taxon>
        <taxon>Cephalochordata</taxon>
        <taxon>Leptocardii</taxon>
        <taxon>Amphioxiformes</taxon>
        <taxon>Branchiostomatidae</taxon>
        <taxon>Branchiostoma</taxon>
    </lineage>
</organism>
<dbReference type="NCBIfam" id="TIGR03263">
    <property type="entry name" value="guanyl_kin"/>
    <property type="match status" value="1"/>
</dbReference>
<accession>A0A9J7HNI8</accession>
<dbReference type="OrthoDB" id="6334211at2759"/>
<dbReference type="AlphaFoldDB" id="A0A9J7HNI8"/>
<evidence type="ECO:0000256" key="1">
    <source>
        <dbReference type="ARBA" id="ARBA00005790"/>
    </source>
</evidence>
<evidence type="ECO:0000313" key="8">
    <source>
        <dbReference type="Proteomes" id="UP000001554"/>
    </source>
</evidence>
<evidence type="ECO:0000256" key="5">
    <source>
        <dbReference type="ARBA" id="ARBA00022777"/>
    </source>
</evidence>
<evidence type="ECO:0000256" key="3">
    <source>
        <dbReference type="ARBA" id="ARBA00022679"/>
    </source>
</evidence>
<dbReference type="FunFam" id="3.40.50.300:FF:000776">
    <property type="entry name" value="Guanylate kinase 2"/>
    <property type="match status" value="1"/>
</dbReference>
<keyword evidence="6" id="KW-0067">ATP-binding</keyword>
<protein>
    <recommendedName>
        <fullName evidence="2">guanylate kinase</fullName>
        <ecNumber evidence="2">2.7.4.8</ecNumber>
    </recommendedName>
</protein>
<dbReference type="HAMAP" id="MF_00328">
    <property type="entry name" value="Guanylate_kinase"/>
    <property type="match status" value="1"/>
</dbReference>
<dbReference type="FunFam" id="3.30.63.10:FF:000002">
    <property type="entry name" value="Guanylate kinase 1"/>
    <property type="match status" value="1"/>
</dbReference>
<dbReference type="KEGG" id="bfo:118405844"/>
<dbReference type="Proteomes" id="UP000001554">
    <property type="component" value="Chromosome 18"/>
</dbReference>
<dbReference type="InterPro" id="IPR008145">
    <property type="entry name" value="GK/Ca_channel_bsu"/>
</dbReference>
<dbReference type="InterPro" id="IPR017665">
    <property type="entry name" value="Guanylate_kinase"/>
</dbReference>
<dbReference type="EC" id="2.7.4.8" evidence="2"/>
<proteinExistence type="inferred from homology"/>
<keyword evidence="3" id="KW-0808">Transferase</keyword>